<feature type="domain" description="GGDEF" evidence="1">
    <location>
        <begin position="228"/>
        <end position="354"/>
    </location>
</feature>
<dbReference type="AlphaFoldDB" id="A0A1D7TNH2"/>
<organism evidence="2 3">
    <name type="scientific">Sulfurospirillum halorespirans DSM 13726</name>
    <dbReference type="NCBI Taxonomy" id="1193502"/>
    <lineage>
        <taxon>Bacteria</taxon>
        <taxon>Pseudomonadati</taxon>
        <taxon>Campylobacterota</taxon>
        <taxon>Epsilonproteobacteria</taxon>
        <taxon>Campylobacterales</taxon>
        <taxon>Sulfurospirillaceae</taxon>
        <taxon>Sulfurospirillum</taxon>
    </lineage>
</organism>
<name>A0A1D7TNH2_9BACT</name>
<dbReference type="Gene3D" id="3.30.70.270">
    <property type="match status" value="1"/>
</dbReference>
<dbReference type="STRING" id="1193502.SHALO_2779"/>
<proteinExistence type="predicted"/>
<dbReference type="SUPFAM" id="SSF55073">
    <property type="entry name" value="Nucleotide cyclase"/>
    <property type="match status" value="1"/>
</dbReference>
<dbReference type="NCBIfam" id="TIGR00254">
    <property type="entry name" value="GGDEF"/>
    <property type="match status" value="1"/>
</dbReference>
<dbReference type="SMART" id="SM00267">
    <property type="entry name" value="GGDEF"/>
    <property type="match status" value="1"/>
</dbReference>
<evidence type="ECO:0000313" key="2">
    <source>
        <dbReference type="EMBL" id="AOO66537.1"/>
    </source>
</evidence>
<sequence length="363" mass="41443">MVRFNKEKGKTGVYNIDVKDDTIEQAPPPPIPKEPIVPQASNVELEKFAALVLKVLGDENIPPTPTNFQIYFDKLLESKPVAFRKRINDFLDLENTNNDENHARIEREVKEGFSQIKNIMQVVSTVYRNLNVMQEIIKKRSTQLETNSNPLSIQNIISTLSEDLNKMFVLTTKQIDLLKDYYQKTTTILQEVDNQSIFDVKYGVYNRRYLLKSLQDEIKLIKNYAHSSSLVLARVKEDTLEKIVNKKDKDTVVRNIAKLLLKTSRRSDIVAHFGDGVFAMILKHTDITSAKKACDRISELVYQTSFFVGTGEVETDIELSIVALDTEHNSEEFISATLEELPHTGKKYVPYIVCTPSLPSEEL</sequence>
<protein>
    <submittedName>
        <fullName evidence="2">Putative diguanylate cyclase</fullName>
    </submittedName>
</protein>
<accession>A0A1D7TNH2</accession>
<keyword evidence="3" id="KW-1185">Reference proteome</keyword>
<evidence type="ECO:0000313" key="3">
    <source>
        <dbReference type="Proteomes" id="UP000094609"/>
    </source>
</evidence>
<reference evidence="3" key="1">
    <citation type="submission" date="2016-08" db="EMBL/GenBank/DDBJ databases">
        <title>Complete genome sequence of the organohalide-respiring Epsilonproteobacterium Sulfurospirillum halorespirans.</title>
        <authorList>
            <person name="Goris T."/>
            <person name="Zimmermann J."/>
            <person name="Schenz B."/>
            <person name="Lemos M."/>
            <person name="Hackermueller J."/>
            <person name="Diekert G."/>
        </authorList>
    </citation>
    <scope>NUCLEOTIDE SEQUENCE [LARGE SCALE GENOMIC DNA]</scope>
    <source>
        <strain>DSM 13726</strain>
        <strain evidence="3">PCE-M2</strain>
    </source>
</reference>
<dbReference type="EMBL" id="CP017111">
    <property type="protein sequence ID" value="AOO66537.1"/>
    <property type="molecule type" value="Genomic_DNA"/>
</dbReference>
<dbReference type="InterPro" id="IPR043128">
    <property type="entry name" value="Rev_trsase/Diguanyl_cyclase"/>
</dbReference>
<dbReference type="InterPro" id="IPR000160">
    <property type="entry name" value="GGDEF_dom"/>
</dbReference>
<evidence type="ECO:0000259" key="1">
    <source>
        <dbReference type="PROSITE" id="PS50887"/>
    </source>
</evidence>
<dbReference type="Pfam" id="PF00990">
    <property type="entry name" value="GGDEF"/>
    <property type="match status" value="1"/>
</dbReference>
<dbReference type="RefSeq" id="WP_069479061.1">
    <property type="nucleotide sequence ID" value="NZ_CP017111.1"/>
</dbReference>
<dbReference type="KEGG" id="shal:SHALO_2779"/>
<dbReference type="Proteomes" id="UP000094609">
    <property type="component" value="Chromosome"/>
</dbReference>
<dbReference type="InterPro" id="IPR029787">
    <property type="entry name" value="Nucleotide_cyclase"/>
</dbReference>
<gene>
    <name evidence="2" type="ORF">SHALO_2779</name>
</gene>
<dbReference type="PATRIC" id="fig|1193502.14.peg.2816"/>
<dbReference type="PROSITE" id="PS50887">
    <property type="entry name" value="GGDEF"/>
    <property type="match status" value="1"/>
</dbReference>